<evidence type="ECO:0000256" key="5">
    <source>
        <dbReference type="PIRNR" id="PIRNR017811"/>
    </source>
</evidence>
<comment type="similarity">
    <text evidence="2 5">Belongs to the CDI family. ICK/KRP subfamily.</text>
</comment>
<feature type="compositionally biased region" description="Low complexity" evidence="6">
    <location>
        <begin position="52"/>
        <end position="62"/>
    </location>
</feature>
<feature type="region of interest" description="Disordered" evidence="6">
    <location>
        <begin position="51"/>
        <end position="99"/>
    </location>
</feature>
<gene>
    <name evidence="8" type="ORF">MERR_LOCUS35536</name>
</gene>
<organism evidence="8 9">
    <name type="scientific">Microthlaspi erraticum</name>
    <dbReference type="NCBI Taxonomy" id="1685480"/>
    <lineage>
        <taxon>Eukaryota</taxon>
        <taxon>Viridiplantae</taxon>
        <taxon>Streptophyta</taxon>
        <taxon>Embryophyta</taxon>
        <taxon>Tracheophyta</taxon>
        <taxon>Spermatophyta</taxon>
        <taxon>Magnoliopsida</taxon>
        <taxon>eudicotyledons</taxon>
        <taxon>Gunneridae</taxon>
        <taxon>Pentapetalae</taxon>
        <taxon>rosids</taxon>
        <taxon>malvids</taxon>
        <taxon>Brassicales</taxon>
        <taxon>Brassicaceae</taxon>
        <taxon>Coluteocarpeae</taxon>
        <taxon>Microthlaspi</taxon>
    </lineage>
</organism>
<dbReference type="PANTHER" id="PTHR46776">
    <property type="entry name" value="CYCLIN-DEPENDENT KINASE INHIBITOR 4-RELATED"/>
    <property type="match status" value="1"/>
</dbReference>
<dbReference type="EMBL" id="CACVBM020001385">
    <property type="protein sequence ID" value="CAA7048301.1"/>
    <property type="molecule type" value="Genomic_DNA"/>
</dbReference>
<dbReference type="GO" id="GO:0004861">
    <property type="term" value="F:cyclin-dependent protein serine/threonine kinase inhibitor activity"/>
    <property type="evidence" value="ECO:0007669"/>
    <property type="project" value="UniProtKB-UniRule"/>
</dbReference>
<keyword evidence="4" id="KW-0131">Cell cycle</keyword>
<dbReference type="InterPro" id="IPR044898">
    <property type="entry name" value="CDI_dom_sf"/>
</dbReference>
<comment type="caution">
    <text evidence="8">The sequence shown here is derived from an EMBL/GenBank/DDBJ whole genome shotgun (WGS) entry which is preliminary data.</text>
</comment>
<feature type="region of interest" description="Disordered" evidence="6">
    <location>
        <begin position="119"/>
        <end position="162"/>
    </location>
</feature>
<dbReference type="Gene3D" id="4.10.365.10">
    <property type="entry name" value="p27"/>
    <property type="match status" value="1"/>
</dbReference>
<dbReference type="GO" id="GO:0005654">
    <property type="term" value="C:nucleoplasm"/>
    <property type="evidence" value="ECO:0007669"/>
    <property type="project" value="UniProtKB-SubCell"/>
</dbReference>
<dbReference type="PIRSF" id="PIRSF017811">
    <property type="entry name" value="CDK_inhib_pln"/>
    <property type="match status" value="1"/>
</dbReference>
<keyword evidence="3 5" id="KW-0649">Protein kinase inhibitor</keyword>
<keyword evidence="9" id="KW-1185">Reference proteome</keyword>
<reference evidence="8" key="1">
    <citation type="submission" date="2020-01" db="EMBL/GenBank/DDBJ databases">
        <authorList>
            <person name="Mishra B."/>
        </authorList>
    </citation>
    <scope>NUCLEOTIDE SEQUENCE [LARGE SCALE GENOMIC DNA]</scope>
</reference>
<evidence type="ECO:0000256" key="4">
    <source>
        <dbReference type="ARBA" id="ARBA00023306"/>
    </source>
</evidence>
<dbReference type="OrthoDB" id="9940972at2759"/>
<dbReference type="InterPro" id="IPR003175">
    <property type="entry name" value="CDI_dom"/>
</dbReference>
<feature type="compositionally biased region" description="Low complexity" evidence="6">
    <location>
        <begin position="77"/>
        <end position="87"/>
    </location>
</feature>
<proteinExistence type="inferred from homology"/>
<feature type="compositionally biased region" description="Polar residues" evidence="6">
    <location>
        <begin position="119"/>
        <end position="129"/>
    </location>
</feature>
<evidence type="ECO:0000256" key="3">
    <source>
        <dbReference type="ARBA" id="ARBA00023013"/>
    </source>
</evidence>
<dbReference type="AlphaFoldDB" id="A0A6D2K960"/>
<feature type="compositionally biased region" description="Basic and acidic residues" evidence="6">
    <location>
        <begin position="1"/>
        <end position="17"/>
    </location>
</feature>
<dbReference type="GO" id="GO:0051726">
    <property type="term" value="P:regulation of cell cycle"/>
    <property type="evidence" value="ECO:0007669"/>
    <property type="project" value="InterPro"/>
</dbReference>
<protein>
    <recommendedName>
        <fullName evidence="5">Cyclin-dependent kinase inhibitor</fullName>
    </recommendedName>
</protein>
<name>A0A6D2K960_9BRAS</name>
<evidence type="ECO:0000256" key="1">
    <source>
        <dbReference type="ARBA" id="ARBA00004642"/>
    </source>
</evidence>
<evidence type="ECO:0000313" key="8">
    <source>
        <dbReference type="EMBL" id="CAA7048301.1"/>
    </source>
</evidence>
<feature type="region of interest" description="Disordered" evidence="6">
    <location>
        <begin position="1"/>
        <end position="26"/>
    </location>
</feature>
<evidence type="ECO:0000313" key="9">
    <source>
        <dbReference type="Proteomes" id="UP000467841"/>
    </source>
</evidence>
<sequence>MNEISERDTKLYKRNPGETELVGSSIKRMKLDDDDDDLADSEVFRSLERTVSSSLAYSASDSGGFSAALSEGDDHQSSSVSSDCSSSETNETATHSRLPFLDLEAHQISETEISTLINNNFREQASPLSENLGETAEMEDSATRERRDQRKKEKTEKSPTQAELDDFFSAAESYEQKRFTEKYNYDIVKDTPLEGRYQWVSLKP</sequence>
<evidence type="ECO:0000256" key="6">
    <source>
        <dbReference type="SAM" id="MobiDB-lite"/>
    </source>
</evidence>
<evidence type="ECO:0000259" key="7">
    <source>
        <dbReference type="Pfam" id="PF02234"/>
    </source>
</evidence>
<feature type="compositionally biased region" description="Basic and acidic residues" evidence="6">
    <location>
        <begin position="141"/>
        <end position="157"/>
    </location>
</feature>
<dbReference type="InterPro" id="IPR044275">
    <property type="entry name" value="KRP"/>
</dbReference>
<accession>A0A6D2K960</accession>
<dbReference type="Pfam" id="PF02234">
    <property type="entry name" value="CDI"/>
    <property type="match status" value="1"/>
</dbReference>
<comment type="subcellular location">
    <subcellularLocation>
        <location evidence="1">Nucleus</location>
        <location evidence="1">Nucleoplasm</location>
    </subcellularLocation>
</comment>
<feature type="domain" description="Cyclin-dependent kinase inhibitor" evidence="7">
    <location>
        <begin position="159"/>
        <end position="202"/>
    </location>
</feature>
<evidence type="ECO:0000256" key="2">
    <source>
        <dbReference type="ARBA" id="ARBA00010274"/>
    </source>
</evidence>
<dbReference type="FunFam" id="4.10.365.10:FF:000005">
    <property type="entry name" value="Cyclin-dependent kinase inhibitor 7"/>
    <property type="match status" value="1"/>
</dbReference>
<dbReference type="Proteomes" id="UP000467841">
    <property type="component" value="Unassembled WGS sequence"/>
</dbReference>